<keyword evidence="4" id="KW-1185">Reference proteome</keyword>
<dbReference type="PANTHER" id="PTHR43060:SF17">
    <property type="entry name" value="L-THREONATE DEHYDROGENASE"/>
    <property type="match status" value="1"/>
</dbReference>
<proteinExistence type="predicted"/>
<dbReference type="InterPro" id="IPR013328">
    <property type="entry name" value="6PGD_dom2"/>
</dbReference>
<dbReference type="EMBL" id="KI669496">
    <property type="protein sequence ID" value="OCF36280.1"/>
    <property type="molecule type" value="Genomic_DNA"/>
</dbReference>
<dbReference type="Gene3D" id="3.40.50.720">
    <property type="entry name" value="NAD(P)-binding Rossmann-like Domain"/>
    <property type="match status" value="2"/>
</dbReference>
<dbReference type="GO" id="GO:0051287">
    <property type="term" value="F:NAD binding"/>
    <property type="evidence" value="ECO:0007669"/>
    <property type="project" value="InterPro"/>
</dbReference>
<sequence length="636" mass="66559">MTETTKPVVGWIGLGAMGSGMATSLVRDGYTVKAYDVWKPSLQAVVGAGAQEAPTPADAAKGVQVLGLMVVNAQQVEDVIFGKGDVAQVLEEDAVIICFSTVPPSYLVSVAERLDALGKNIGLCDCPVSGGSTRAATGELAIMTSGTSSSVSRANPVLSALTKPALGALSIVGDKVGTASDFKLINQVFCAVQIAAQGEAIALAKNWGLNPRLVYNLIKGASGDSFMFGHRVPWSLNHDGVPKSLMTIISKDIGIVMDEARSLCFPAPMCAVSETLFTMAIGAGLQKLEDGQVSKVWESFGGVPIAEKGTVEEEEAKAKELDIKPASGVQAQTAKVLIVGLGAMGLPIAQALTKSSIDVLGYDANASAAERFTQQGGKVVGDLEQAGKDRDTVLLVVNTAKQAEEVLFSLDGRGLVTSLPQNSLIIICSTIPPSEAIRIQTLLDTHKKGHQLIDAPVSGGPSRAVKGDLSIFASGSEEALSRAHPILSVLSTSAGNANLHFIPGGLGSGSKIKLVNNLLAGIHLAVAAEGLAFAKYKKMDLDKVFQVVRGGAASSYMMIDRVPRMFEQKAQVFSPTKTFVKDLSIVLTEAKKVNTPLFLGSVAAQQFTRAVSEGWGDEDDSSVGRLWESMGVDLRH</sequence>
<dbReference type="PANTHER" id="PTHR43060">
    <property type="entry name" value="3-HYDROXYISOBUTYRATE DEHYDROGENASE-LIKE 1, MITOCHONDRIAL-RELATED"/>
    <property type="match status" value="1"/>
</dbReference>
<name>A0A1B9GZ33_9TREE</name>
<dbReference type="InterPro" id="IPR029154">
    <property type="entry name" value="HIBADH-like_NADP-bd"/>
</dbReference>
<dbReference type="SUPFAM" id="SSF48179">
    <property type="entry name" value="6-phosphogluconate dehydrogenase C-terminal domain-like"/>
    <property type="match status" value="2"/>
</dbReference>
<feature type="domain" description="6-phosphogluconate dehydrogenase NADP-binding" evidence="1">
    <location>
        <begin position="336"/>
        <end position="492"/>
    </location>
</feature>
<evidence type="ECO:0000313" key="4">
    <source>
        <dbReference type="Proteomes" id="UP000092666"/>
    </source>
</evidence>
<dbReference type="Pfam" id="PF03446">
    <property type="entry name" value="NAD_binding_2"/>
    <property type="match status" value="2"/>
</dbReference>
<dbReference type="Pfam" id="PF14833">
    <property type="entry name" value="NAD_binding_11"/>
    <property type="match status" value="2"/>
</dbReference>
<dbReference type="GO" id="GO:0050661">
    <property type="term" value="F:NADP binding"/>
    <property type="evidence" value="ECO:0007669"/>
    <property type="project" value="InterPro"/>
</dbReference>
<reference evidence="4" key="2">
    <citation type="submission" date="2013-12" db="EMBL/GenBank/DDBJ databases">
        <title>Evolution of pathogenesis and genome organization in the Tremellales.</title>
        <authorList>
            <person name="Cuomo C."/>
            <person name="Litvintseva A."/>
            <person name="Heitman J."/>
            <person name="Chen Y."/>
            <person name="Sun S."/>
            <person name="Springer D."/>
            <person name="Dromer F."/>
            <person name="Young S."/>
            <person name="Zeng Q."/>
            <person name="Chapman S."/>
            <person name="Gujja S."/>
            <person name="Saif S."/>
            <person name="Birren B."/>
        </authorList>
    </citation>
    <scope>NUCLEOTIDE SEQUENCE [LARGE SCALE GENOMIC DNA]</scope>
    <source>
        <strain evidence="4">BCC8398</strain>
    </source>
</reference>
<reference evidence="3 4" key="1">
    <citation type="submission" date="2013-07" db="EMBL/GenBank/DDBJ databases">
        <title>The Genome Sequence of Cryptococcus heveanensis BCC8398.</title>
        <authorList>
            <consortium name="The Broad Institute Genome Sequencing Platform"/>
            <person name="Cuomo C."/>
            <person name="Litvintseva A."/>
            <person name="Chen Y."/>
            <person name="Heitman J."/>
            <person name="Sun S."/>
            <person name="Springer D."/>
            <person name="Dromer F."/>
            <person name="Young S.K."/>
            <person name="Zeng Q."/>
            <person name="Gargeya S."/>
            <person name="Fitzgerald M."/>
            <person name="Abouelleil A."/>
            <person name="Alvarado L."/>
            <person name="Berlin A.M."/>
            <person name="Chapman S.B."/>
            <person name="Dewar J."/>
            <person name="Goldberg J."/>
            <person name="Griggs A."/>
            <person name="Gujja S."/>
            <person name="Hansen M."/>
            <person name="Howarth C."/>
            <person name="Imamovic A."/>
            <person name="Larimer J."/>
            <person name="McCowan C."/>
            <person name="Murphy C."/>
            <person name="Pearson M."/>
            <person name="Priest M."/>
            <person name="Roberts A."/>
            <person name="Saif S."/>
            <person name="Shea T."/>
            <person name="Sykes S."/>
            <person name="Wortman J."/>
            <person name="Nusbaum C."/>
            <person name="Birren B."/>
        </authorList>
    </citation>
    <scope>NUCLEOTIDE SEQUENCE [LARGE SCALE GENOMIC DNA]</scope>
    <source>
        <strain evidence="3 4">BCC8398</strain>
    </source>
</reference>
<feature type="domain" description="3-hydroxyisobutyrate dehydrogenase-like NAD-binding" evidence="2">
    <location>
        <begin position="177"/>
        <end position="291"/>
    </location>
</feature>
<dbReference type="InterPro" id="IPR036291">
    <property type="entry name" value="NAD(P)-bd_dom_sf"/>
</dbReference>
<dbReference type="InterPro" id="IPR006115">
    <property type="entry name" value="6PGDH_NADP-bd"/>
</dbReference>
<evidence type="ECO:0000259" key="2">
    <source>
        <dbReference type="Pfam" id="PF14833"/>
    </source>
</evidence>
<organism evidence="3 4">
    <name type="scientific">Kwoniella heveanensis BCC8398</name>
    <dbReference type="NCBI Taxonomy" id="1296120"/>
    <lineage>
        <taxon>Eukaryota</taxon>
        <taxon>Fungi</taxon>
        <taxon>Dikarya</taxon>
        <taxon>Basidiomycota</taxon>
        <taxon>Agaricomycotina</taxon>
        <taxon>Tremellomycetes</taxon>
        <taxon>Tremellales</taxon>
        <taxon>Cryptococcaceae</taxon>
        <taxon>Kwoniella</taxon>
    </lineage>
</organism>
<evidence type="ECO:0008006" key="5">
    <source>
        <dbReference type="Google" id="ProtNLM"/>
    </source>
</evidence>
<evidence type="ECO:0000259" key="1">
    <source>
        <dbReference type="Pfam" id="PF03446"/>
    </source>
</evidence>
<dbReference type="InterPro" id="IPR008927">
    <property type="entry name" value="6-PGluconate_DH-like_C_sf"/>
</dbReference>
<dbReference type="Proteomes" id="UP000092666">
    <property type="component" value="Unassembled WGS sequence"/>
</dbReference>
<evidence type="ECO:0000313" key="3">
    <source>
        <dbReference type="EMBL" id="OCF36280.1"/>
    </source>
</evidence>
<dbReference type="OrthoDB" id="435038at2759"/>
<protein>
    <recommendedName>
        <fullName evidence="5">3-hydroxyisobutyrate dehydrogenase</fullName>
    </recommendedName>
</protein>
<dbReference type="AlphaFoldDB" id="A0A1B9GZ33"/>
<accession>A0A1B9GZ33</accession>
<feature type="domain" description="3-hydroxyisobutyrate dehydrogenase-like NAD-binding" evidence="2">
    <location>
        <begin position="507"/>
        <end position="626"/>
    </location>
</feature>
<gene>
    <name evidence="3" type="ORF">I316_02154</name>
</gene>
<dbReference type="STRING" id="1296120.A0A1B9GZ33"/>
<dbReference type="SUPFAM" id="SSF51735">
    <property type="entry name" value="NAD(P)-binding Rossmann-fold domains"/>
    <property type="match status" value="2"/>
</dbReference>
<feature type="domain" description="6-phosphogluconate dehydrogenase NADP-binding" evidence="1">
    <location>
        <begin position="9"/>
        <end position="163"/>
    </location>
</feature>
<dbReference type="Gene3D" id="1.10.1040.10">
    <property type="entry name" value="N-(1-d-carboxylethyl)-l-norvaline Dehydrogenase, domain 2"/>
    <property type="match status" value="2"/>
</dbReference>